<dbReference type="Proteomes" id="UP000003861">
    <property type="component" value="Unassembled WGS sequence"/>
</dbReference>
<evidence type="ECO:0000313" key="4">
    <source>
        <dbReference type="EMBL" id="ERJ07630.1"/>
    </source>
</evidence>
<keyword evidence="1" id="KW-0812">Transmembrane</keyword>
<reference evidence="3 6" key="3">
    <citation type="journal article" date="2014" name="Environ. Microbiol.">
        <title>Halorhabdus tiamatea: proteogenomics and glycosidase activity measurements identify the first cultivated euryarchaeon from a deep-sea anoxic brine lake as potential polysaccharide degrader.</title>
        <authorList>
            <person name="Werner J."/>
            <person name="Ferrer M."/>
            <person name="Michel G."/>
            <person name="Mann A.J."/>
            <person name="Huang S."/>
            <person name="Juarez S."/>
            <person name="Ciordia S."/>
            <person name="Albar J.P."/>
            <person name="Alcaide M."/>
            <person name="La Cono V."/>
            <person name="Yakimov M.M."/>
            <person name="Antunes A."/>
            <person name="Taborda M."/>
            <person name="Da Costa M.S."/>
            <person name="Amann R.I."/>
            <person name="Gloeckner F.O."/>
            <person name="Golyshina O.V."/>
            <person name="Golyshin P.N."/>
            <person name="Teeling H."/>
        </authorList>
    </citation>
    <scope>NUCLEOTIDE SEQUENCE [LARGE SCALE GENOMIC DNA]</scope>
    <source>
        <strain evidence="6">SARL4B</strain>
        <strain evidence="3">Type strain: SARL4B</strain>
    </source>
</reference>
<reference evidence="4 5" key="2">
    <citation type="journal article" date="2013" name="PLoS ONE">
        <title>INDIGO - INtegrated Data Warehouse of MIcrobial GenOmes with Examples from the Red Sea Extremophiles.</title>
        <authorList>
            <person name="Alam I."/>
            <person name="Antunes A."/>
            <person name="Kamau A.A."/>
            <person name="Ba Alawi W."/>
            <person name="Kalkatawi M."/>
            <person name="Stingl U."/>
            <person name="Bajic V.B."/>
        </authorList>
    </citation>
    <scope>NUCLEOTIDE SEQUENCE [LARGE SCALE GENOMIC DNA]</scope>
    <source>
        <strain evidence="4 5">SARL4B</strain>
    </source>
</reference>
<evidence type="ECO:0000259" key="2">
    <source>
        <dbReference type="Pfam" id="PF26028"/>
    </source>
</evidence>
<dbReference type="InterPro" id="IPR058319">
    <property type="entry name" value="DUF8006"/>
</dbReference>
<reference evidence="4 5" key="1">
    <citation type="journal article" date="2011" name="J. Bacteriol.">
        <title>Genome sequence of Halorhabdus tiamatea, the first archaeon isolated from a deep-sea anoxic brine lake.</title>
        <authorList>
            <person name="Antunes A."/>
            <person name="Alam I."/>
            <person name="Bajic V.B."/>
            <person name="Stingl U."/>
        </authorList>
    </citation>
    <scope>NUCLEOTIDE SEQUENCE [LARGE SCALE GENOMIC DNA]</scope>
    <source>
        <strain evidence="4 5">SARL4B</strain>
    </source>
</reference>
<keyword evidence="1" id="KW-1133">Transmembrane helix</keyword>
<dbReference type="GeneID" id="23800156"/>
<keyword evidence="1" id="KW-0472">Membrane</keyword>
<name>F7PK95_9EURY</name>
<dbReference type="Proteomes" id="UP000015381">
    <property type="component" value="Chromosome I"/>
</dbReference>
<dbReference type="EMBL" id="HF571520">
    <property type="protein sequence ID" value="CCQ33418.1"/>
    <property type="molecule type" value="Genomic_DNA"/>
</dbReference>
<evidence type="ECO:0000313" key="5">
    <source>
        <dbReference type="Proteomes" id="UP000003861"/>
    </source>
</evidence>
<dbReference type="EMBL" id="AFNT02000002">
    <property type="protein sequence ID" value="ERJ07630.1"/>
    <property type="molecule type" value="Genomic_DNA"/>
</dbReference>
<dbReference type="OrthoDB" id="241355at2157"/>
<accession>F7PK95</accession>
<dbReference type="KEGG" id="hti:HTIA_1284"/>
<proteinExistence type="predicted"/>
<dbReference type="Pfam" id="PF26028">
    <property type="entry name" value="DUF8006"/>
    <property type="match status" value="1"/>
</dbReference>
<dbReference type="eggNOG" id="arCOG04776">
    <property type="taxonomic scope" value="Archaea"/>
</dbReference>
<protein>
    <recommendedName>
        <fullName evidence="2">DUF8006 domain-containing protein</fullName>
    </recommendedName>
</protein>
<sequence>MTGTLVPIQLVDTILLNYNVGDVLLLVLGLSILAALALRSRKVLASQAIAFGLILMVTPGGALQPGDGSLLGSVMQYKFFGLVLLLAGPVLYTTAKRSATPA</sequence>
<gene>
    <name evidence="4" type="ORF">HLRTI_000383</name>
    <name evidence="3" type="ORF">HTIA_1284</name>
</gene>
<evidence type="ECO:0000313" key="6">
    <source>
        <dbReference type="Proteomes" id="UP000015381"/>
    </source>
</evidence>
<dbReference type="AlphaFoldDB" id="F7PK95"/>
<feature type="transmembrane region" description="Helical" evidence="1">
    <location>
        <begin position="75"/>
        <end position="95"/>
    </location>
</feature>
<dbReference type="RefSeq" id="WP_008526299.1">
    <property type="nucleotide sequence ID" value="NC_021921.1"/>
</dbReference>
<evidence type="ECO:0000313" key="3">
    <source>
        <dbReference type="EMBL" id="CCQ33418.1"/>
    </source>
</evidence>
<keyword evidence="6" id="KW-1185">Reference proteome</keyword>
<dbReference type="HOGENOM" id="CLU_191914_0_0_2"/>
<feature type="transmembrane region" description="Helical" evidence="1">
    <location>
        <begin position="43"/>
        <end position="63"/>
    </location>
</feature>
<feature type="domain" description="DUF8006" evidence="2">
    <location>
        <begin position="6"/>
        <end position="97"/>
    </location>
</feature>
<feature type="transmembrane region" description="Helical" evidence="1">
    <location>
        <begin position="20"/>
        <end position="38"/>
    </location>
</feature>
<evidence type="ECO:0000256" key="1">
    <source>
        <dbReference type="SAM" id="Phobius"/>
    </source>
</evidence>
<organism evidence="4 5">
    <name type="scientific">Halorhabdus tiamatea SARL4B</name>
    <dbReference type="NCBI Taxonomy" id="1033806"/>
    <lineage>
        <taxon>Archaea</taxon>
        <taxon>Methanobacteriati</taxon>
        <taxon>Methanobacteriota</taxon>
        <taxon>Stenosarchaea group</taxon>
        <taxon>Halobacteria</taxon>
        <taxon>Halobacteriales</taxon>
        <taxon>Haloarculaceae</taxon>
        <taxon>Halorhabdus</taxon>
    </lineage>
</organism>